<dbReference type="Proteomes" id="UP001595533">
    <property type="component" value="Unassembled WGS sequence"/>
</dbReference>
<evidence type="ECO:0000256" key="1">
    <source>
        <dbReference type="ARBA" id="ARBA00005254"/>
    </source>
</evidence>
<dbReference type="SUPFAM" id="SSF52096">
    <property type="entry name" value="ClpP/crotonase"/>
    <property type="match status" value="1"/>
</dbReference>
<reference evidence="3" key="1">
    <citation type="journal article" date="2019" name="Int. J. Syst. Evol. Microbiol.">
        <title>The Global Catalogue of Microorganisms (GCM) 10K type strain sequencing project: providing services to taxonomists for standard genome sequencing and annotation.</title>
        <authorList>
            <consortium name="The Broad Institute Genomics Platform"/>
            <consortium name="The Broad Institute Genome Sequencing Center for Infectious Disease"/>
            <person name="Wu L."/>
            <person name="Ma J."/>
        </authorList>
    </citation>
    <scope>NUCLEOTIDE SEQUENCE [LARGE SCALE GENOMIC DNA]</scope>
    <source>
        <strain evidence="3">KCTC 42953</strain>
    </source>
</reference>
<dbReference type="RefSeq" id="WP_077409628.1">
    <property type="nucleotide sequence ID" value="NZ_JBHRTS010000001.1"/>
</dbReference>
<dbReference type="NCBIfam" id="NF004858">
    <property type="entry name" value="PRK06213.1"/>
    <property type="match status" value="1"/>
</dbReference>
<dbReference type="PANTHER" id="PTHR11941:SF54">
    <property type="entry name" value="ENOYL-COA HYDRATASE, MITOCHONDRIAL"/>
    <property type="match status" value="1"/>
</dbReference>
<protein>
    <submittedName>
        <fullName evidence="2">Crotonase/enoyl-CoA hydratase family protein</fullName>
    </submittedName>
</protein>
<gene>
    <name evidence="2" type="ORF">ACFODZ_01815</name>
</gene>
<keyword evidence="3" id="KW-1185">Reference proteome</keyword>
<sequence>MQQSVNLDIQNGIATITLDDGKSNVASPALLDQLNAALDQAEAAGAVVIITGRAEVFCAGFDLKILKTGVKNAYAMLMGGFWMLHRLMSYPHPVIIACNGHAIALGSFFLLAGDYRLGVRGDFKIVANEVLNGLTMPHCALALCENRLKPSHFDRAMLLSEVFNPEGAVEAGFLDHLVPAEELLPVAQKLAAHYQSLDMLAHKESKLRMRKNFLRRLKKAIRADRRGFVLMGLKRMLAAKKKKS</sequence>
<accession>A0ABV7J9S0</accession>
<organism evidence="2 3">
    <name type="scientific">Marinicella sediminis</name>
    <dbReference type="NCBI Taxonomy" id="1792834"/>
    <lineage>
        <taxon>Bacteria</taxon>
        <taxon>Pseudomonadati</taxon>
        <taxon>Pseudomonadota</taxon>
        <taxon>Gammaproteobacteria</taxon>
        <taxon>Lysobacterales</taxon>
        <taxon>Marinicellaceae</taxon>
        <taxon>Marinicella</taxon>
    </lineage>
</organism>
<name>A0ABV7J9S0_9GAMM</name>
<evidence type="ECO:0000313" key="2">
    <source>
        <dbReference type="EMBL" id="MFC3192968.1"/>
    </source>
</evidence>
<evidence type="ECO:0000313" key="3">
    <source>
        <dbReference type="Proteomes" id="UP001595533"/>
    </source>
</evidence>
<comment type="caution">
    <text evidence="2">The sequence shown here is derived from an EMBL/GenBank/DDBJ whole genome shotgun (WGS) entry which is preliminary data.</text>
</comment>
<dbReference type="Gene3D" id="3.90.226.10">
    <property type="entry name" value="2-enoyl-CoA Hydratase, Chain A, domain 1"/>
    <property type="match status" value="1"/>
</dbReference>
<dbReference type="Pfam" id="PF00378">
    <property type="entry name" value="ECH_1"/>
    <property type="match status" value="1"/>
</dbReference>
<dbReference type="InterPro" id="IPR029045">
    <property type="entry name" value="ClpP/crotonase-like_dom_sf"/>
</dbReference>
<dbReference type="PANTHER" id="PTHR11941">
    <property type="entry name" value="ENOYL-COA HYDRATASE-RELATED"/>
    <property type="match status" value="1"/>
</dbReference>
<comment type="similarity">
    <text evidence="1">Belongs to the enoyl-CoA hydratase/isomerase family.</text>
</comment>
<dbReference type="CDD" id="cd06558">
    <property type="entry name" value="crotonase-like"/>
    <property type="match status" value="1"/>
</dbReference>
<dbReference type="EMBL" id="JBHRTS010000001">
    <property type="protein sequence ID" value="MFC3192968.1"/>
    <property type="molecule type" value="Genomic_DNA"/>
</dbReference>
<dbReference type="InterPro" id="IPR001753">
    <property type="entry name" value="Enoyl-CoA_hydra/iso"/>
</dbReference>
<proteinExistence type="inferred from homology"/>